<dbReference type="EMBL" id="JABLKP010000001">
    <property type="protein sequence ID" value="NQP82446.1"/>
    <property type="molecule type" value="Genomic_DNA"/>
</dbReference>
<evidence type="ECO:0000313" key="8">
    <source>
        <dbReference type="Proteomes" id="UP000073485"/>
    </source>
</evidence>
<proteinExistence type="predicted"/>
<dbReference type="Proteomes" id="UP000072353">
    <property type="component" value="Unassembled WGS sequence"/>
</dbReference>
<keyword evidence="1" id="KW-0812">Transmembrane</keyword>
<name>A0A116J3V6_STRSU</name>
<gene>
    <name evidence="2" type="ORF">ERS132410_02264</name>
    <name evidence="3" type="ORF">ERS132440_02059</name>
    <name evidence="4" type="ORF">ERS132521_02253</name>
    <name evidence="5" type="ORF">HO898_01510</name>
    <name evidence="6" type="ORF">HU146_00810</name>
</gene>
<feature type="transmembrane region" description="Helical" evidence="1">
    <location>
        <begin position="6"/>
        <end position="25"/>
    </location>
</feature>
<keyword evidence="1" id="KW-1133">Transmembrane helix</keyword>
<evidence type="ECO:0000313" key="10">
    <source>
        <dbReference type="Proteomes" id="UP000548355"/>
    </source>
</evidence>
<dbReference type="Proteomes" id="UP000748881">
    <property type="component" value="Unassembled WGS sequence"/>
</dbReference>
<dbReference type="EMBL" id="FILL01000043">
    <property type="protein sequence ID" value="CYX98753.1"/>
    <property type="molecule type" value="Genomic_DNA"/>
</dbReference>
<dbReference type="EMBL" id="FIGO01000029">
    <property type="protein sequence ID" value="CYV20115.1"/>
    <property type="molecule type" value="Genomic_DNA"/>
</dbReference>
<evidence type="ECO:0000313" key="7">
    <source>
        <dbReference type="Proteomes" id="UP000072353"/>
    </source>
</evidence>
<keyword evidence="1" id="KW-0472">Membrane</keyword>
<evidence type="ECO:0000313" key="4">
    <source>
        <dbReference type="EMBL" id="CYX98753.1"/>
    </source>
</evidence>
<evidence type="ECO:0000313" key="5">
    <source>
        <dbReference type="EMBL" id="NQP82446.1"/>
    </source>
</evidence>
<organism evidence="6 10">
    <name type="scientific">Streptococcus suis</name>
    <dbReference type="NCBI Taxonomy" id="1307"/>
    <lineage>
        <taxon>Bacteria</taxon>
        <taxon>Bacillati</taxon>
        <taxon>Bacillota</taxon>
        <taxon>Bacilli</taxon>
        <taxon>Lactobacillales</taxon>
        <taxon>Streptococcaceae</taxon>
        <taxon>Streptococcus</taxon>
    </lineage>
</organism>
<evidence type="ECO:0000313" key="9">
    <source>
        <dbReference type="Proteomes" id="UP000074356"/>
    </source>
</evidence>
<reference evidence="6 10" key="3">
    <citation type="submission" date="2020-06" db="EMBL/GenBank/DDBJ databases">
        <title>Pan-genome analysis of Streptococcus suis serotype 2 revealed genomic diversity among strains of different virulence.</title>
        <authorList>
            <person name="Guo G."/>
            <person name="Zhang W."/>
        </authorList>
    </citation>
    <scope>NUCLEOTIDE SEQUENCE [LARGE SCALE GENOMIC DNA]</scope>
    <source>
        <strain evidence="6 10">ZJ92091101</strain>
    </source>
</reference>
<evidence type="ECO:0008006" key="11">
    <source>
        <dbReference type="Google" id="ProtNLM"/>
    </source>
</evidence>
<dbReference type="Proteomes" id="UP000548355">
    <property type="component" value="Unassembled WGS sequence"/>
</dbReference>
<dbReference type="RefSeq" id="WP_024390470.1">
    <property type="nucleotide sequence ID" value="NZ_BCCO01000013.1"/>
</dbReference>
<evidence type="ECO:0000313" key="3">
    <source>
        <dbReference type="EMBL" id="CYV89206.1"/>
    </source>
</evidence>
<dbReference type="Proteomes" id="UP000074356">
    <property type="component" value="Unassembled WGS sequence"/>
</dbReference>
<evidence type="ECO:0000256" key="1">
    <source>
        <dbReference type="SAM" id="Phobius"/>
    </source>
</evidence>
<evidence type="ECO:0000313" key="2">
    <source>
        <dbReference type="EMBL" id="CYV20115.1"/>
    </source>
</evidence>
<dbReference type="PATRIC" id="fig|1307.466.peg.2092"/>
<dbReference type="EMBL" id="JABXEU010000001">
    <property type="protein sequence ID" value="NVH35819.1"/>
    <property type="molecule type" value="Genomic_DNA"/>
</dbReference>
<protein>
    <recommendedName>
        <fullName evidence="11">DUF3592 domain-containing protein</fullName>
    </recommendedName>
</protein>
<accession>A0A116J3V6</accession>
<dbReference type="Proteomes" id="UP000073485">
    <property type="component" value="Unassembled WGS sequence"/>
</dbReference>
<sequence length="168" mass="20423">MNKTWLYLLIFLPITVPFCFCLYRWRREYVIRKYSTSTIIGKVVAHREWISLRPPIIEYEVKGIIYRKALEYTSVVYGPKDISYPRDIEELRNYMLERKKLYNIGLMSYNMYEIFPIGYEMTVMYNPKRPQLAFVERYAGGELFFRFVSLFYFLVIILICLFLFFVLI</sequence>
<reference evidence="7 8" key="1">
    <citation type="submission" date="2016-02" db="EMBL/GenBank/DDBJ databases">
        <authorList>
            <consortium name="Pathogen Informatics"/>
        </authorList>
    </citation>
    <scope>NUCLEOTIDE SEQUENCE [LARGE SCALE GENOMIC DNA]</scope>
    <source>
        <strain evidence="2 8">LSS48</strain>
        <strain evidence="3 9">LSS78</strain>
        <strain evidence="4 7">SS975</strain>
    </source>
</reference>
<dbReference type="EMBL" id="FIIB01000028">
    <property type="protein sequence ID" value="CYV89206.1"/>
    <property type="molecule type" value="Genomic_DNA"/>
</dbReference>
<dbReference type="AlphaFoldDB" id="A0A116J3V6"/>
<feature type="transmembrane region" description="Helical" evidence="1">
    <location>
        <begin position="101"/>
        <end position="119"/>
    </location>
</feature>
<evidence type="ECO:0000313" key="6">
    <source>
        <dbReference type="EMBL" id="NVH35819.1"/>
    </source>
</evidence>
<reference evidence="5" key="2">
    <citation type="submission" date="2020-05" db="EMBL/GenBank/DDBJ databases">
        <title>Linking phenotype, genotype and ecology: antimicrobial resistance in the zoonotic pathogen Streptococcus suis.</title>
        <authorList>
            <person name="Hadjirin N.F."/>
            <person name="Miller E.L."/>
            <person name="Murray G.R."/>
            <person name="Yen P.L.K."/>
            <person name="Phuc H.D."/>
            <person name="Wileman T.M."/>
            <person name="Hernandez-Garcia J."/>
            <person name="Williamson S.M."/>
            <person name="Parkhill J."/>
            <person name="Maskell D.J."/>
            <person name="Zhou R."/>
            <person name="Fittipaldi N."/>
            <person name="Gottschalk M."/>
            <person name="Tucker A.D.W."/>
            <person name="Hoa N.T."/>
            <person name="Welch J."/>
            <person name="Weinert L.A."/>
        </authorList>
    </citation>
    <scope>NUCLEOTIDE SEQUENCE</scope>
    <source>
        <strain evidence="5">TMW_SS111</strain>
    </source>
</reference>
<feature type="transmembrane region" description="Helical" evidence="1">
    <location>
        <begin position="143"/>
        <end position="167"/>
    </location>
</feature>